<dbReference type="SUPFAM" id="SSF101898">
    <property type="entry name" value="NHL repeat"/>
    <property type="match status" value="1"/>
</dbReference>
<protein>
    <submittedName>
        <fullName evidence="2">Uncharacterized protein</fullName>
    </submittedName>
</protein>
<accession>A0A6J8C933</accession>
<dbReference type="Gene3D" id="2.120.10.30">
    <property type="entry name" value="TolB, C-terminal domain"/>
    <property type="match status" value="1"/>
</dbReference>
<feature type="region of interest" description="Disordered" evidence="1">
    <location>
        <begin position="1"/>
        <end position="36"/>
    </location>
</feature>
<dbReference type="OrthoDB" id="6103232at2759"/>
<dbReference type="Proteomes" id="UP000507470">
    <property type="component" value="Unassembled WGS sequence"/>
</dbReference>
<evidence type="ECO:0000313" key="3">
    <source>
        <dbReference type="Proteomes" id="UP000507470"/>
    </source>
</evidence>
<feature type="compositionally biased region" description="Basic and acidic residues" evidence="1">
    <location>
        <begin position="19"/>
        <end position="29"/>
    </location>
</feature>
<dbReference type="AlphaFoldDB" id="A0A6J8C933"/>
<sequence>MASCKTYKKDSEQPTDMQETTKECRDTEKSNTQTQIPVPVPEATITTNESYTQAQIPINNFPSSFTLRRQINFECREDEYQEIIDCTFAGNKVVFPDYNNQRLIISTVESNDIRYLPMDYNPRYITGVNNDTVAVGCSRYSIVQVIDISNDTVTSSCRTESECYGISCSDDLLYVYCSGILVLDLDGHVIRTIPSPGVDLGYLTVDKDRLYFCDRFSLFCCDLSGNVMWEFDKEDYKDMYGLATDSKGNVYVANTDGDGILIVSPDGRQYKDILTSFDSFDSPISLDFDRKENRIVVRNHANEKAFIFDVEFKS</sequence>
<name>A0A6J8C933_MYTCO</name>
<keyword evidence="3" id="KW-1185">Reference proteome</keyword>
<proteinExistence type="predicted"/>
<dbReference type="InterPro" id="IPR011042">
    <property type="entry name" value="6-blade_b-propeller_TolB-like"/>
</dbReference>
<organism evidence="2 3">
    <name type="scientific">Mytilus coruscus</name>
    <name type="common">Sea mussel</name>
    <dbReference type="NCBI Taxonomy" id="42192"/>
    <lineage>
        <taxon>Eukaryota</taxon>
        <taxon>Metazoa</taxon>
        <taxon>Spiralia</taxon>
        <taxon>Lophotrochozoa</taxon>
        <taxon>Mollusca</taxon>
        <taxon>Bivalvia</taxon>
        <taxon>Autobranchia</taxon>
        <taxon>Pteriomorphia</taxon>
        <taxon>Mytilida</taxon>
        <taxon>Mytiloidea</taxon>
        <taxon>Mytilidae</taxon>
        <taxon>Mytilinae</taxon>
        <taxon>Mytilus</taxon>
    </lineage>
</organism>
<gene>
    <name evidence="2" type="ORF">MCOR_27823</name>
</gene>
<dbReference type="EMBL" id="CACVKT020005098">
    <property type="protein sequence ID" value="CAC5392923.1"/>
    <property type="molecule type" value="Genomic_DNA"/>
</dbReference>
<reference evidence="2 3" key="1">
    <citation type="submission" date="2020-06" db="EMBL/GenBank/DDBJ databases">
        <authorList>
            <person name="Li R."/>
            <person name="Bekaert M."/>
        </authorList>
    </citation>
    <scope>NUCLEOTIDE SEQUENCE [LARGE SCALE GENOMIC DNA]</scope>
    <source>
        <strain evidence="3">wild</strain>
    </source>
</reference>
<evidence type="ECO:0000313" key="2">
    <source>
        <dbReference type="EMBL" id="CAC5392923.1"/>
    </source>
</evidence>
<evidence type="ECO:0000256" key="1">
    <source>
        <dbReference type="SAM" id="MobiDB-lite"/>
    </source>
</evidence>